<dbReference type="Pfam" id="PF12606">
    <property type="entry name" value="RELT"/>
    <property type="match status" value="1"/>
</dbReference>
<dbReference type="Proteomes" id="UP000438429">
    <property type="component" value="Unassembled WGS sequence"/>
</dbReference>
<reference evidence="10" key="3">
    <citation type="submission" date="2023-05" db="EMBL/GenBank/DDBJ databases">
        <title>High-quality long-read genome of Scophthalmus maximus.</title>
        <authorList>
            <person name="Lien S."/>
            <person name="Martinez P."/>
        </authorList>
    </citation>
    <scope>NUCLEOTIDE SEQUENCE [LARGE SCALE GENOMIC DNA]</scope>
</reference>
<dbReference type="GO" id="GO:1900745">
    <property type="term" value="P:positive regulation of p38MAPK cascade"/>
    <property type="evidence" value="ECO:0007669"/>
    <property type="project" value="InterPro"/>
</dbReference>
<evidence type="ECO:0000256" key="1">
    <source>
        <dbReference type="ARBA" id="ARBA00004162"/>
    </source>
</evidence>
<feature type="compositionally biased region" description="Low complexity" evidence="7">
    <location>
        <begin position="467"/>
        <end position="487"/>
    </location>
</feature>
<evidence type="ECO:0000313" key="11">
    <source>
        <dbReference type="Proteomes" id="UP000438429"/>
    </source>
</evidence>
<dbReference type="PANTHER" id="PTHR31481">
    <property type="entry name" value="RELT-LIKE PROTEIN 2 RELL2"/>
    <property type="match status" value="1"/>
</dbReference>
<proteinExistence type="inferred from homology"/>
<feature type="compositionally biased region" description="Polar residues" evidence="7">
    <location>
        <begin position="332"/>
        <end position="348"/>
    </location>
</feature>
<protein>
    <recommendedName>
        <fullName evidence="12">RELT-like protein 2</fullName>
    </recommendedName>
</protein>
<dbReference type="AlphaFoldDB" id="A0A6A4TAV2"/>
<evidence type="ECO:0000256" key="4">
    <source>
        <dbReference type="ARBA" id="ARBA00022692"/>
    </source>
</evidence>
<accession>A0A6A4TAV2</accession>
<keyword evidence="4 8" id="KW-0812">Transmembrane</keyword>
<feature type="region of interest" description="Disordered" evidence="7">
    <location>
        <begin position="202"/>
        <end position="231"/>
    </location>
</feature>
<dbReference type="PANTHER" id="PTHR31481:SF0">
    <property type="entry name" value="RELT-LIKE PROTEIN 2"/>
    <property type="match status" value="1"/>
</dbReference>
<comment type="subcellular location">
    <subcellularLocation>
        <location evidence="1">Cell membrane</location>
        <topology evidence="1">Single-pass membrane protein</topology>
    </subcellularLocation>
</comment>
<sequence length="790" mass="85681">MEGHPTSRSTAGEDRDVFVPQEDLTNTMTELEASGVGEHTPPYMIFLVVFLFFITGLLGFLVCHLLKKKGYRCRTGDIDDAEEEEEKVGGNADDEDEENQDTVEQILKCIIENEANMEAFNEMLGNHNICVRHDPRLHKESIGGVPPHHHTVHSGTDHNSCHLCAQVRSKKGRRQSRTPRFKQRPGEQTVFSVGRFRVIHTDKKLHGGPNPLVSSGDQLDQSQDSEEQKEGVYNLRSMFKDVRPLSERTNGVVPNVGKRRKSVTIFGLRRGSDPVGIKGVEWAGREAGGVKSASQKPPVVLEELVQVDNVEMSPKCDNRPGSTPEAEVTHYQMPSSQSKKQPCDSSSAPEPCTNPMINPFVGSTEKSPPITLLISSPNLSRQTFMTTEKQGHVADSASKNEGDYDPGPLQTSTPIVSITGSIPSFTPVIPTDHSKSCSSTVFPVIQTPPDPNFSPNMEAGFGAGLALTSLGSSPQSSSQIKTPSSISLLKTPTSPQAVMSRPALNSRNTPPEVTKTPFPPVLTQSPKLLSCQGMSSQSSVESNPLEAQTLSPPLSGSPALDTIPVSLQTYSPTADEKLSLRSSPHLTLKSRSIMSVTSTTKEDMVSSPLSIEDQDQAVAGVAKTEVKKVGTLKTAELLPFEGDLKGSALSCSSDHLCKDRLTSLPLSPLSPLSPSSSVVSRISSVAIVKASPDSKREFSVVTMLENKELSTLIKDQKEENYELGAELEKVDISSAVGQGETGQPESQRGKTGPMLSQEKDDMMEMEDIRDCKVQEAKRVEKMAHSQLKQD</sequence>
<feature type="region of interest" description="Disordered" evidence="7">
    <location>
        <begin position="388"/>
        <end position="416"/>
    </location>
</feature>
<organism evidence="9 11">
    <name type="scientific">Scophthalmus maximus</name>
    <name type="common">Turbot</name>
    <name type="synonym">Psetta maxima</name>
    <dbReference type="NCBI Taxonomy" id="52904"/>
    <lineage>
        <taxon>Eukaryota</taxon>
        <taxon>Metazoa</taxon>
        <taxon>Chordata</taxon>
        <taxon>Craniata</taxon>
        <taxon>Vertebrata</taxon>
        <taxon>Euteleostomi</taxon>
        <taxon>Actinopterygii</taxon>
        <taxon>Neopterygii</taxon>
        <taxon>Teleostei</taxon>
        <taxon>Neoteleostei</taxon>
        <taxon>Acanthomorphata</taxon>
        <taxon>Carangaria</taxon>
        <taxon>Pleuronectiformes</taxon>
        <taxon>Pleuronectoidei</taxon>
        <taxon>Scophthalmidae</taxon>
        <taxon>Scophthalmus</taxon>
    </lineage>
</organism>
<feature type="region of interest" description="Disordered" evidence="7">
    <location>
        <begin position="732"/>
        <end position="762"/>
    </location>
</feature>
<reference evidence="9 11" key="1">
    <citation type="submission" date="2019-06" db="EMBL/GenBank/DDBJ databases">
        <title>Draft genomes of female and male turbot (Scophthalmus maximus).</title>
        <authorList>
            <person name="Xu H."/>
            <person name="Xu X.-W."/>
            <person name="Shao C."/>
            <person name="Chen S."/>
        </authorList>
    </citation>
    <scope>NUCLEOTIDE SEQUENCE [LARGE SCALE GENOMIC DNA]</scope>
    <source>
        <strain evidence="9">Ysfricsl-2016a</strain>
        <tissue evidence="9">Blood</tissue>
    </source>
</reference>
<dbReference type="GO" id="GO:0010811">
    <property type="term" value="P:positive regulation of cell-substrate adhesion"/>
    <property type="evidence" value="ECO:0007669"/>
    <property type="project" value="TreeGrafter"/>
</dbReference>
<feature type="region of interest" description="Disordered" evidence="7">
    <location>
        <begin position="436"/>
        <end position="562"/>
    </location>
</feature>
<keyword evidence="6 8" id="KW-0472">Membrane</keyword>
<evidence type="ECO:0000313" key="9">
    <source>
        <dbReference type="EMBL" id="KAF0039302.1"/>
    </source>
</evidence>
<comment type="similarity">
    <text evidence="2">Belongs to the RELT family.</text>
</comment>
<evidence type="ECO:0000256" key="6">
    <source>
        <dbReference type="ARBA" id="ARBA00023136"/>
    </source>
</evidence>
<dbReference type="InterPro" id="IPR042313">
    <property type="entry name" value="RELL2"/>
</dbReference>
<feature type="compositionally biased region" description="Polar residues" evidence="7">
    <location>
        <begin position="522"/>
        <end position="554"/>
    </location>
</feature>
<name>A0A6A4TAV2_SCOMX</name>
<dbReference type="Ensembl" id="ENSSMAT00000026229.2">
    <property type="protein sequence ID" value="ENSSMAP00000025912.2"/>
    <property type="gene ID" value="ENSSMAG00000015843.2"/>
</dbReference>
<keyword evidence="3" id="KW-1003">Cell membrane</keyword>
<evidence type="ECO:0000256" key="2">
    <source>
        <dbReference type="ARBA" id="ARBA00008688"/>
    </source>
</evidence>
<evidence type="ECO:0000256" key="7">
    <source>
        <dbReference type="SAM" id="MobiDB-lite"/>
    </source>
</evidence>
<dbReference type="Bgee" id="ENSSMAG00000015843">
    <property type="expression patterns" value="Expressed in spleen and 5 other cell types or tissues"/>
</dbReference>
<dbReference type="InterPro" id="IPR022248">
    <property type="entry name" value="TNF_rcpt_RELT"/>
</dbReference>
<gene>
    <name evidence="10" type="primary">rell2</name>
    <name evidence="9" type="ORF">F2P81_007537</name>
</gene>
<keyword evidence="5 8" id="KW-1133">Transmembrane helix</keyword>
<dbReference type="GO" id="GO:0005886">
    <property type="term" value="C:plasma membrane"/>
    <property type="evidence" value="ECO:0007669"/>
    <property type="project" value="UniProtKB-SubCell"/>
</dbReference>
<dbReference type="EMBL" id="VEVO01000007">
    <property type="protein sequence ID" value="KAF0039302.1"/>
    <property type="molecule type" value="Genomic_DNA"/>
</dbReference>
<evidence type="ECO:0000256" key="3">
    <source>
        <dbReference type="ARBA" id="ARBA00022475"/>
    </source>
</evidence>
<reference evidence="10" key="4">
    <citation type="submission" date="2025-05" db="UniProtKB">
        <authorList>
            <consortium name="Ensembl"/>
        </authorList>
    </citation>
    <scope>IDENTIFICATION</scope>
</reference>
<evidence type="ECO:0008006" key="12">
    <source>
        <dbReference type="Google" id="ProtNLM"/>
    </source>
</evidence>
<feature type="region of interest" description="Disordered" evidence="7">
    <location>
        <begin position="312"/>
        <end position="365"/>
    </location>
</feature>
<dbReference type="GeneTree" id="ENSGT00940000160541"/>
<evidence type="ECO:0000256" key="5">
    <source>
        <dbReference type="ARBA" id="ARBA00022989"/>
    </source>
</evidence>
<evidence type="ECO:0000313" key="10">
    <source>
        <dbReference type="Ensembl" id="ENSSMAP00000025912.2"/>
    </source>
</evidence>
<reference evidence="10" key="2">
    <citation type="submission" date="2020-05" db="EMBL/GenBank/DDBJ databases">
        <authorList>
            <person name="Moser M."/>
        </authorList>
    </citation>
    <scope>NUCLEOTIDE SEQUENCE [LARGE SCALE GENOMIC DNA]</scope>
</reference>
<feature type="compositionally biased region" description="Polar residues" evidence="7">
    <location>
        <begin position="488"/>
        <end position="511"/>
    </location>
</feature>
<dbReference type="Proteomes" id="UP000694558">
    <property type="component" value="Chromosome 13"/>
</dbReference>
<evidence type="ECO:0000256" key="8">
    <source>
        <dbReference type="SAM" id="Phobius"/>
    </source>
</evidence>
<feature type="transmembrane region" description="Helical" evidence="8">
    <location>
        <begin position="43"/>
        <end position="66"/>
    </location>
</feature>